<proteinExistence type="predicted"/>
<gene>
    <name evidence="8" type="ORF">FB566_0277</name>
</gene>
<evidence type="ECO:0000256" key="5">
    <source>
        <dbReference type="PROSITE-ProRule" id="PRU00335"/>
    </source>
</evidence>
<keyword evidence="9" id="KW-1185">Reference proteome</keyword>
<evidence type="ECO:0000256" key="6">
    <source>
        <dbReference type="SAM" id="MobiDB-lite"/>
    </source>
</evidence>
<evidence type="ECO:0000256" key="3">
    <source>
        <dbReference type="ARBA" id="ARBA00023125"/>
    </source>
</evidence>
<keyword evidence="4" id="KW-0804">Transcription</keyword>
<dbReference type="PROSITE" id="PS50977">
    <property type="entry name" value="HTH_TETR_2"/>
    <property type="match status" value="1"/>
</dbReference>
<evidence type="ECO:0000256" key="1">
    <source>
        <dbReference type="ARBA" id="ARBA00022491"/>
    </source>
</evidence>
<dbReference type="Gene3D" id="1.10.357.10">
    <property type="entry name" value="Tetracycline Repressor, domain 2"/>
    <property type="match status" value="1"/>
</dbReference>
<dbReference type="PANTHER" id="PTHR30055">
    <property type="entry name" value="HTH-TYPE TRANSCRIPTIONAL REGULATOR RUTR"/>
    <property type="match status" value="1"/>
</dbReference>
<dbReference type="InterPro" id="IPR001647">
    <property type="entry name" value="HTH_TetR"/>
</dbReference>
<dbReference type="SUPFAM" id="SSF48498">
    <property type="entry name" value="Tetracyclin repressor-like, C-terminal domain"/>
    <property type="match status" value="1"/>
</dbReference>
<feature type="DNA-binding region" description="H-T-H motif" evidence="5">
    <location>
        <begin position="48"/>
        <end position="67"/>
    </location>
</feature>
<protein>
    <submittedName>
        <fullName evidence="8">TetR family transcriptional regulator</fullName>
    </submittedName>
</protein>
<dbReference type="Proteomes" id="UP000317043">
    <property type="component" value="Unassembled WGS sequence"/>
</dbReference>
<dbReference type="GO" id="GO:0000976">
    <property type="term" value="F:transcription cis-regulatory region binding"/>
    <property type="evidence" value="ECO:0007669"/>
    <property type="project" value="TreeGrafter"/>
</dbReference>
<comment type="caution">
    <text evidence="8">The sequence shown here is derived from an EMBL/GenBank/DDBJ whole genome shotgun (WGS) entry which is preliminary data.</text>
</comment>
<dbReference type="Pfam" id="PF00440">
    <property type="entry name" value="TetR_N"/>
    <property type="match status" value="1"/>
</dbReference>
<feature type="compositionally biased region" description="Basic and acidic residues" evidence="6">
    <location>
        <begin position="13"/>
        <end position="25"/>
    </location>
</feature>
<reference evidence="8 9" key="1">
    <citation type="submission" date="2019-06" db="EMBL/GenBank/DDBJ databases">
        <title>Sequencing the genomes of 1000 actinobacteria strains.</title>
        <authorList>
            <person name="Klenk H.-P."/>
        </authorList>
    </citation>
    <scope>NUCLEOTIDE SEQUENCE [LARGE SCALE GENOMIC DNA]</scope>
    <source>
        <strain evidence="8 9">DSM 45928</strain>
    </source>
</reference>
<feature type="compositionally biased region" description="Polar residues" evidence="6">
    <location>
        <begin position="1"/>
        <end position="12"/>
    </location>
</feature>
<dbReference type="Pfam" id="PF13977">
    <property type="entry name" value="TetR_C_6"/>
    <property type="match status" value="1"/>
</dbReference>
<dbReference type="InterPro" id="IPR009057">
    <property type="entry name" value="Homeodomain-like_sf"/>
</dbReference>
<dbReference type="RefSeq" id="WP_142034154.1">
    <property type="nucleotide sequence ID" value="NZ_JBHTGS010000002.1"/>
</dbReference>
<evidence type="ECO:0000259" key="7">
    <source>
        <dbReference type="PROSITE" id="PS50977"/>
    </source>
</evidence>
<sequence length="221" mass="24145">MTDANGNATSTRPAKEKGPRQLRSEQRRQEILRAAAATFGARGYRNGSLGEIADQVGITHAGILHHFGSKNQLLLEVLDYRDQVDVEQLEGQHPPEGLPLFKHLVDTARNNTRRPGIVQTYAVLSADSVTDDHPAQDYFRDRFTGLRTMIGRSLAQVCDPDDMPSDSDIDTAASAIIGVMDGLQVQWLLDEDAVDLPDATAFAIDAILSALIAGRTGERLR</sequence>
<keyword evidence="2" id="KW-0805">Transcription regulation</keyword>
<dbReference type="InterPro" id="IPR039538">
    <property type="entry name" value="BetI_C"/>
</dbReference>
<dbReference type="AlphaFoldDB" id="A0A543AQF3"/>
<keyword evidence="3 5" id="KW-0238">DNA-binding</keyword>
<evidence type="ECO:0000256" key="2">
    <source>
        <dbReference type="ARBA" id="ARBA00023015"/>
    </source>
</evidence>
<evidence type="ECO:0000313" key="8">
    <source>
        <dbReference type="EMBL" id="TQL74789.1"/>
    </source>
</evidence>
<organism evidence="8 9">
    <name type="scientific">Stackebrandtia endophytica</name>
    <dbReference type="NCBI Taxonomy" id="1496996"/>
    <lineage>
        <taxon>Bacteria</taxon>
        <taxon>Bacillati</taxon>
        <taxon>Actinomycetota</taxon>
        <taxon>Actinomycetes</taxon>
        <taxon>Glycomycetales</taxon>
        <taxon>Glycomycetaceae</taxon>
        <taxon>Stackebrandtia</taxon>
    </lineage>
</organism>
<dbReference type="PRINTS" id="PR00455">
    <property type="entry name" value="HTHTETR"/>
</dbReference>
<dbReference type="PANTHER" id="PTHR30055:SF234">
    <property type="entry name" value="HTH-TYPE TRANSCRIPTIONAL REGULATOR BETI"/>
    <property type="match status" value="1"/>
</dbReference>
<feature type="region of interest" description="Disordered" evidence="6">
    <location>
        <begin position="1"/>
        <end position="25"/>
    </location>
</feature>
<accession>A0A543AQF3</accession>
<keyword evidence="1" id="KW-0678">Repressor</keyword>
<dbReference type="InterPro" id="IPR050109">
    <property type="entry name" value="HTH-type_TetR-like_transc_reg"/>
</dbReference>
<dbReference type="SUPFAM" id="SSF46689">
    <property type="entry name" value="Homeodomain-like"/>
    <property type="match status" value="1"/>
</dbReference>
<dbReference type="OrthoDB" id="7505659at2"/>
<dbReference type="GO" id="GO:0003700">
    <property type="term" value="F:DNA-binding transcription factor activity"/>
    <property type="evidence" value="ECO:0007669"/>
    <property type="project" value="TreeGrafter"/>
</dbReference>
<feature type="domain" description="HTH tetR-type" evidence="7">
    <location>
        <begin position="25"/>
        <end position="85"/>
    </location>
</feature>
<evidence type="ECO:0000256" key="4">
    <source>
        <dbReference type="ARBA" id="ARBA00023163"/>
    </source>
</evidence>
<name>A0A543AQF3_9ACTN</name>
<evidence type="ECO:0000313" key="9">
    <source>
        <dbReference type="Proteomes" id="UP000317043"/>
    </source>
</evidence>
<dbReference type="EMBL" id="VFOW01000001">
    <property type="protein sequence ID" value="TQL74789.1"/>
    <property type="molecule type" value="Genomic_DNA"/>
</dbReference>
<dbReference type="InParanoid" id="A0A543AQF3"/>
<dbReference type="InterPro" id="IPR036271">
    <property type="entry name" value="Tet_transcr_reg_TetR-rel_C_sf"/>
</dbReference>